<evidence type="ECO:0000313" key="3">
    <source>
        <dbReference type="Proteomes" id="UP000463931"/>
    </source>
</evidence>
<proteinExistence type="predicted"/>
<dbReference type="PANTHER" id="PTHR37809:SF1">
    <property type="entry name" value="RIBOSOMAL PROTEIN S12 METHYLTHIOTRANSFERASE ACCESSORY FACTOR YCAO"/>
    <property type="match status" value="1"/>
</dbReference>
<dbReference type="Proteomes" id="UP000463931">
    <property type="component" value="Chromosome"/>
</dbReference>
<dbReference type="Gene3D" id="3.30.40.250">
    <property type="match status" value="1"/>
</dbReference>
<dbReference type="AlphaFoldDB" id="A0AAE6WGU6"/>
<reference evidence="2 3" key="1">
    <citation type="journal article" date="2019" name="Nat. Med.">
        <title>Preventing dysbiosis of the neonatal mouse intestinal microbiome protects against late-onset sepsis.</title>
        <authorList>
            <person name="Singer J.R."/>
            <person name="Blosser E.G."/>
            <person name="Zindl C.L."/>
            <person name="Silberger D.J."/>
            <person name="Conlan S."/>
            <person name="Laufer V.A."/>
            <person name="DiToro D."/>
            <person name="Deming C."/>
            <person name="Kumar R."/>
            <person name="Morrow C.D."/>
            <person name="Segre J.A."/>
            <person name="Gray M.J."/>
            <person name="Randolph D.A."/>
            <person name="Weaver C.T."/>
        </authorList>
    </citation>
    <scope>NUCLEOTIDE SEQUENCE [LARGE SCALE GENOMIC DNA]</scope>
    <source>
        <strain evidence="2 3">V10</strain>
    </source>
</reference>
<organism evidence="2 3">
    <name type="scientific">Ligilactobacillus murinus</name>
    <dbReference type="NCBI Taxonomy" id="1622"/>
    <lineage>
        <taxon>Bacteria</taxon>
        <taxon>Bacillati</taxon>
        <taxon>Bacillota</taxon>
        <taxon>Bacilli</taxon>
        <taxon>Lactobacillales</taxon>
        <taxon>Lactobacillaceae</taxon>
        <taxon>Ligilactobacillus</taxon>
    </lineage>
</organism>
<dbReference type="Pfam" id="PF02624">
    <property type="entry name" value="YcaO"/>
    <property type="match status" value="1"/>
</dbReference>
<dbReference type="Gene3D" id="3.30.1330.230">
    <property type="match status" value="1"/>
</dbReference>
<dbReference type="Gene3D" id="3.30.160.660">
    <property type="match status" value="1"/>
</dbReference>
<dbReference type="EMBL" id="CP040852">
    <property type="protein sequence ID" value="QIA89327.1"/>
    <property type="molecule type" value="Genomic_DNA"/>
</dbReference>
<dbReference type="InterPro" id="IPR003776">
    <property type="entry name" value="YcaO-like_dom"/>
</dbReference>
<sequence length="336" mass="38490">MKSPATNPEDFAFYAEEQYSDKNFPYKKFTKDSIVAWTKATNLANGIETYVPASSVYLPYFFKPEEDHTWVCISTGLASSTNMVDAILRGIFEIVERDAISNMWFNHLAMPKIDISNNEYLSKIFNRHIKIPNCNYHLVDITTDLGIPCVFGVLDEQDHGALVAASANADPVKAVLKTMIELSQGRISWKTDFVKGVNKKFRDDFSDIRDFNSRVELYTQNNMKKHLKFVYDSVQESNILKHTLSYKNQNQLLSDIVMRFESKGLHVYVTDLTPPDIREAGYCTVRVLIPGMTEISNDSVYPRLGGKRIKQLPVDLGYHNDPTKFEDFYRVPHPFP</sequence>
<evidence type="ECO:0000259" key="1">
    <source>
        <dbReference type="PROSITE" id="PS51664"/>
    </source>
</evidence>
<dbReference type="NCBIfam" id="TIGR03604">
    <property type="entry name" value="TOMM_cyclo_SagD"/>
    <property type="match status" value="1"/>
</dbReference>
<dbReference type="NCBIfam" id="TIGR00702">
    <property type="entry name" value="YcaO-type kinase domain"/>
    <property type="match status" value="1"/>
</dbReference>
<dbReference type="PROSITE" id="PS51664">
    <property type="entry name" value="YCAO"/>
    <property type="match status" value="1"/>
</dbReference>
<name>A0AAE6WGU6_9LACO</name>
<dbReference type="PANTHER" id="PTHR37809">
    <property type="entry name" value="RIBOSOMAL PROTEIN S12 METHYLTHIOTRANSFERASE ACCESSORY FACTOR YCAO"/>
    <property type="match status" value="1"/>
</dbReference>
<gene>
    <name evidence="2" type="ORF">FEE40_03565</name>
</gene>
<protein>
    <recommendedName>
        <fullName evidence="1">YcaO domain-containing protein</fullName>
    </recommendedName>
</protein>
<dbReference type="InterPro" id="IPR027624">
    <property type="entry name" value="TOMM_cyclo_SagD"/>
</dbReference>
<feature type="domain" description="YcaO" evidence="1">
    <location>
        <begin position="1"/>
        <end position="336"/>
    </location>
</feature>
<accession>A0AAE6WGU6</accession>
<evidence type="ECO:0000313" key="2">
    <source>
        <dbReference type="EMBL" id="QIA89327.1"/>
    </source>
</evidence>